<organism evidence="20 21">
    <name type="scientific">Phenylobacterium hankyongense</name>
    <dbReference type="NCBI Taxonomy" id="1813876"/>
    <lineage>
        <taxon>Bacteria</taxon>
        <taxon>Pseudomonadati</taxon>
        <taxon>Pseudomonadota</taxon>
        <taxon>Alphaproteobacteria</taxon>
        <taxon>Caulobacterales</taxon>
        <taxon>Caulobacteraceae</taxon>
        <taxon>Phenylobacterium</taxon>
    </lineage>
</organism>
<dbReference type="Pfam" id="PF13614">
    <property type="entry name" value="AAA_31"/>
    <property type="match status" value="1"/>
</dbReference>
<keyword evidence="6" id="KW-0997">Cell inner membrane</keyword>
<dbReference type="PANTHER" id="PTHR32309:SF13">
    <property type="entry name" value="FERRIC ENTEROBACTIN TRANSPORT PROTEIN FEPE"/>
    <property type="match status" value="1"/>
</dbReference>
<evidence type="ECO:0000313" key="20">
    <source>
        <dbReference type="EMBL" id="RAK60730.1"/>
    </source>
</evidence>
<comment type="caution">
    <text evidence="20">The sequence shown here is derived from an EMBL/GenBank/DDBJ whole genome shotgun (WGS) entry which is preliminary data.</text>
</comment>
<evidence type="ECO:0000256" key="9">
    <source>
        <dbReference type="ARBA" id="ARBA00022741"/>
    </source>
</evidence>
<dbReference type="EMBL" id="QFYP01000001">
    <property type="protein sequence ID" value="RAK60730.1"/>
    <property type="molecule type" value="Genomic_DNA"/>
</dbReference>
<keyword evidence="8 17" id="KW-0812">Transmembrane</keyword>
<evidence type="ECO:0000256" key="8">
    <source>
        <dbReference type="ARBA" id="ARBA00022692"/>
    </source>
</evidence>
<dbReference type="InterPro" id="IPR025669">
    <property type="entry name" value="AAA_dom"/>
</dbReference>
<proteinExistence type="inferred from homology"/>
<keyword evidence="5" id="KW-1003">Cell membrane</keyword>
<dbReference type="InterPro" id="IPR050445">
    <property type="entry name" value="Bact_polysacc_biosynth/exp"/>
</dbReference>
<gene>
    <name evidence="20" type="ORF">DJ021_13385</name>
</gene>
<keyword evidence="13 17" id="KW-0472">Membrane</keyword>
<evidence type="ECO:0000256" key="15">
    <source>
        <dbReference type="ARBA" id="ARBA00051245"/>
    </source>
</evidence>
<dbReference type="InterPro" id="IPR027417">
    <property type="entry name" value="P-loop_NTPase"/>
</dbReference>
<evidence type="ECO:0000256" key="4">
    <source>
        <dbReference type="ARBA" id="ARBA00011903"/>
    </source>
</evidence>
<keyword evidence="14" id="KW-0829">Tyrosine-protein kinase</keyword>
<dbReference type="PANTHER" id="PTHR32309">
    <property type="entry name" value="TYROSINE-PROTEIN KINASE"/>
    <property type="match status" value="1"/>
</dbReference>
<sequence length="748" mass="80148">MGAAATSPPPFRAGHIAAIDLRGLIAVLRRRLRLFMAVVAAVAAIVVLATVLATPKYTATAVVMLDPRSERVTKVEDVLSSLPADSPVVDTEVEVLESRQLAARVVKALRLEKDPEFNARLKTGPSLHSVLQSLGLAPAKTKTRSPSPKELEQVVNAVSKNLSVSRAGLTYVIRIGFKSENPAKAAIIADEFADLYILQQLESKSQATLRASNSLNSRLGQLRAQLLANETAVQQFKIDNNLLSASGATLTEQEISNYNQSLAQAEAQVAEDQARLDTAQRQLATGSTGDDVGETLNSPAIQKLKEQRAEVSRRVASMQTQFLDAYPEMTKARSELADVDAQIAAETHRIVSNLEAKLQVSRRRTAAVAGSLGGARSQLASNTRASVRLDELERNAQASRTLYEAYLARYKETSTQEGLENADARLVARARLPVAPSSPNVPLNLLVGAILALGAGAGAVALAEALEAGIATSADVERRFRVRYVGAVPLLGSVAKRATLAPAAYVVANPLSSFSEAFRSLRASIVYTAARRPVKVVAVTSALPGEGKTTTAVCLGRAAALQGFRVVIVDCDLRRRSLQRAMSVDAEHGLLDVLDGTVELSRAIVKDSETDADILALTDTSATPADVFGSRAVDRLLAELRSLYDLVILDTAPVLPVADSRVLARKADFVLLVARWRATPYQAVQEALRLLAGSSVEAGGIVLNQVNMEQQSRYGYGDPAYYFKAYRTYYLEPPEHSDGRIGSQGARA</sequence>
<dbReference type="Proteomes" id="UP000249842">
    <property type="component" value="Unassembled WGS sequence"/>
</dbReference>
<evidence type="ECO:0000256" key="1">
    <source>
        <dbReference type="ARBA" id="ARBA00004429"/>
    </source>
</evidence>
<feature type="transmembrane region" description="Helical" evidence="17">
    <location>
        <begin position="32"/>
        <end position="53"/>
    </location>
</feature>
<comment type="subcellular location">
    <subcellularLocation>
        <location evidence="1">Cell inner membrane</location>
        <topology evidence="1">Multi-pass membrane protein</topology>
    </subcellularLocation>
</comment>
<dbReference type="Gene3D" id="3.40.50.300">
    <property type="entry name" value="P-loop containing nucleotide triphosphate hydrolases"/>
    <property type="match status" value="1"/>
</dbReference>
<name>A0A328B031_9CAUL</name>
<protein>
    <recommendedName>
        <fullName evidence="4">non-specific protein-tyrosine kinase</fullName>
        <ecNumber evidence="4">2.7.10.2</ecNumber>
    </recommendedName>
</protein>
<evidence type="ECO:0000256" key="17">
    <source>
        <dbReference type="SAM" id="Phobius"/>
    </source>
</evidence>
<dbReference type="GO" id="GO:0005524">
    <property type="term" value="F:ATP binding"/>
    <property type="evidence" value="ECO:0007669"/>
    <property type="project" value="UniProtKB-KW"/>
</dbReference>
<evidence type="ECO:0000256" key="3">
    <source>
        <dbReference type="ARBA" id="ARBA00008883"/>
    </source>
</evidence>
<evidence type="ECO:0000256" key="13">
    <source>
        <dbReference type="ARBA" id="ARBA00023136"/>
    </source>
</evidence>
<dbReference type="GO" id="GO:0005886">
    <property type="term" value="C:plasma membrane"/>
    <property type="evidence" value="ECO:0007669"/>
    <property type="project" value="UniProtKB-SubCell"/>
</dbReference>
<keyword evidence="9" id="KW-0547">Nucleotide-binding</keyword>
<keyword evidence="7" id="KW-0808">Transferase</keyword>
<evidence type="ECO:0000256" key="5">
    <source>
        <dbReference type="ARBA" id="ARBA00022475"/>
    </source>
</evidence>
<keyword evidence="21" id="KW-1185">Reference proteome</keyword>
<dbReference type="InterPro" id="IPR003856">
    <property type="entry name" value="LPS_length_determ_N"/>
</dbReference>
<dbReference type="GO" id="GO:0004715">
    <property type="term" value="F:non-membrane spanning protein tyrosine kinase activity"/>
    <property type="evidence" value="ECO:0007669"/>
    <property type="project" value="UniProtKB-EC"/>
</dbReference>
<dbReference type="AlphaFoldDB" id="A0A328B031"/>
<keyword evidence="10" id="KW-0418">Kinase</keyword>
<dbReference type="Pfam" id="PF02706">
    <property type="entry name" value="Wzz"/>
    <property type="match status" value="1"/>
</dbReference>
<evidence type="ECO:0000256" key="12">
    <source>
        <dbReference type="ARBA" id="ARBA00022989"/>
    </source>
</evidence>
<comment type="catalytic activity">
    <reaction evidence="15">
        <text>L-tyrosyl-[protein] + ATP = O-phospho-L-tyrosyl-[protein] + ADP + H(+)</text>
        <dbReference type="Rhea" id="RHEA:10596"/>
        <dbReference type="Rhea" id="RHEA-COMP:10136"/>
        <dbReference type="Rhea" id="RHEA-COMP:20101"/>
        <dbReference type="ChEBI" id="CHEBI:15378"/>
        <dbReference type="ChEBI" id="CHEBI:30616"/>
        <dbReference type="ChEBI" id="CHEBI:46858"/>
        <dbReference type="ChEBI" id="CHEBI:61978"/>
        <dbReference type="ChEBI" id="CHEBI:456216"/>
        <dbReference type="EC" id="2.7.10.2"/>
    </reaction>
</comment>
<dbReference type="InterPro" id="IPR005702">
    <property type="entry name" value="Wzc-like_C"/>
</dbReference>
<evidence type="ECO:0000259" key="18">
    <source>
        <dbReference type="Pfam" id="PF02706"/>
    </source>
</evidence>
<evidence type="ECO:0000259" key="19">
    <source>
        <dbReference type="Pfam" id="PF13614"/>
    </source>
</evidence>
<reference evidence="21" key="1">
    <citation type="submission" date="2018-05" db="EMBL/GenBank/DDBJ databases">
        <authorList>
            <person name="Li X."/>
        </authorList>
    </citation>
    <scope>NUCLEOTIDE SEQUENCE [LARGE SCALE GENOMIC DNA]</scope>
    <source>
        <strain evidence="21">HKS-05</strain>
    </source>
</reference>
<keyword evidence="12 17" id="KW-1133">Transmembrane helix</keyword>
<dbReference type="NCBIfam" id="TIGR01007">
    <property type="entry name" value="eps_fam"/>
    <property type="match status" value="1"/>
</dbReference>
<keyword evidence="16" id="KW-0175">Coiled coil</keyword>
<comment type="similarity">
    <text evidence="3">Belongs to the etk/wzc family.</text>
</comment>
<evidence type="ECO:0000256" key="14">
    <source>
        <dbReference type="ARBA" id="ARBA00023137"/>
    </source>
</evidence>
<dbReference type="SUPFAM" id="SSF52540">
    <property type="entry name" value="P-loop containing nucleoside triphosphate hydrolases"/>
    <property type="match status" value="1"/>
</dbReference>
<feature type="domain" description="Polysaccharide chain length determinant N-terminal" evidence="18">
    <location>
        <begin position="19"/>
        <end position="108"/>
    </location>
</feature>
<comment type="similarity">
    <text evidence="2">Belongs to the CpsD/CapB family.</text>
</comment>
<evidence type="ECO:0000313" key="21">
    <source>
        <dbReference type="Proteomes" id="UP000249842"/>
    </source>
</evidence>
<dbReference type="CDD" id="cd05387">
    <property type="entry name" value="BY-kinase"/>
    <property type="match status" value="1"/>
</dbReference>
<feature type="domain" description="AAA" evidence="19">
    <location>
        <begin position="535"/>
        <end position="677"/>
    </location>
</feature>
<evidence type="ECO:0000256" key="10">
    <source>
        <dbReference type="ARBA" id="ARBA00022777"/>
    </source>
</evidence>
<keyword evidence="11" id="KW-0067">ATP-binding</keyword>
<evidence type="ECO:0000256" key="6">
    <source>
        <dbReference type="ARBA" id="ARBA00022519"/>
    </source>
</evidence>
<evidence type="ECO:0000256" key="7">
    <source>
        <dbReference type="ARBA" id="ARBA00022679"/>
    </source>
</evidence>
<feature type="coiled-coil region" evidence="16">
    <location>
        <begin position="248"/>
        <end position="321"/>
    </location>
</feature>
<evidence type="ECO:0000256" key="16">
    <source>
        <dbReference type="SAM" id="Coils"/>
    </source>
</evidence>
<evidence type="ECO:0000256" key="2">
    <source>
        <dbReference type="ARBA" id="ARBA00007316"/>
    </source>
</evidence>
<dbReference type="OrthoDB" id="230260at2"/>
<evidence type="ECO:0000256" key="11">
    <source>
        <dbReference type="ARBA" id="ARBA00022840"/>
    </source>
</evidence>
<dbReference type="EC" id="2.7.10.2" evidence="4"/>
<accession>A0A328B031</accession>